<organism evidence="2 3">
    <name type="scientific">Euplotes crassus</name>
    <dbReference type="NCBI Taxonomy" id="5936"/>
    <lineage>
        <taxon>Eukaryota</taxon>
        <taxon>Sar</taxon>
        <taxon>Alveolata</taxon>
        <taxon>Ciliophora</taxon>
        <taxon>Intramacronucleata</taxon>
        <taxon>Spirotrichea</taxon>
        <taxon>Hypotrichia</taxon>
        <taxon>Euplotida</taxon>
        <taxon>Euplotidae</taxon>
        <taxon>Moneuplotes</taxon>
    </lineage>
</organism>
<name>A0AAD1UK20_EUPCR</name>
<evidence type="ECO:0000313" key="2">
    <source>
        <dbReference type="EMBL" id="CAI2370791.1"/>
    </source>
</evidence>
<keyword evidence="3" id="KW-1185">Reference proteome</keyword>
<dbReference type="AlphaFoldDB" id="A0AAD1UK20"/>
<accession>A0AAD1UK20</accession>
<proteinExistence type="predicted"/>
<feature type="region of interest" description="Disordered" evidence="1">
    <location>
        <begin position="87"/>
        <end position="110"/>
    </location>
</feature>
<comment type="caution">
    <text evidence="2">The sequence shown here is derived from an EMBL/GenBank/DDBJ whole genome shotgun (WGS) entry which is preliminary data.</text>
</comment>
<sequence length="149" mass="17359">MGEKKVFQNNLRVVLEDGTQAKKRDTRNFHIVSHKCSRLNETEIRSFTRKNQLEMKSHRPRRTEMSPLTPDQNIKSLKLIYENSNVKSLGPSPLRKSNHSKKCESEASKKESFSVKSSFMIPKKKLNSKPKCSKFRALKINRKRTTAHF</sequence>
<feature type="compositionally biased region" description="Basic and acidic residues" evidence="1">
    <location>
        <begin position="101"/>
        <end position="110"/>
    </location>
</feature>
<protein>
    <submittedName>
        <fullName evidence="2">Uncharacterized protein</fullName>
    </submittedName>
</protein>
<dbReference type="Proteomes" id="UP001295684">
    <property type="component" value="Unassembled WGS sequence"/>
</dbReference>
<reference evidence="2" key="1">
    <citation type="submission" date="2023-07" db="EMBL/GenBank/DDBJ databases">
        <authorList>
            <consortium name="AG Swart"/>
            <person name="Singh M."/>
            <person name="Singh A."/>
            <person name="Seah K."/>
            <person name="Emmerich C."/>
        </authorList>
    </citation>
    <scope>NUCLEOTIDE SEQUENCE</scope>
    <source>
        <strain evidence="2">DP1</strain>
    </source>
</reference>
<gene>
    <name evidence="2" type="ORF">ECRASSUSDP1_LOCUS12110</name>
</gene>
<evidence type="ECO:0000313" key="3">
    <source>
        <dbReference type="Proteomes" id="UP001295684"/>
    </source>
</evidence>
<evidence type="ECO:0000256" key="1">
    <source>
        <dbReference type="SAM" id="MobiDB-lite"/>
    </source>
</evidence>
<feature type="region of interest" description="Disordered" evidence="1">
    <location>
        <begin position="53"/>
        <end position="74"/>
    </location>
</feature>
<dbReference type="EMBL" id="CAMPGE010012002">
    <property type="protein sequence ID" value="CAI2370791.1"/>
    <property type="molecule type" value="Genomic_DNA"/>
</dbReference>